<dbReference type="FunFam" id="2.60.60.20:FF:000022">
    <property type="entry name" value="Uncharacterized protein"/>
    <property type="match status" value="1"/>
</dbReference>
<dbReference type="Gene3D" id="2.60.60.20">
    <property type="entry name" value="PLAT/LH2 domain"/>
    <property type="match status" value="1"/>
</dbReference>
<gene>
    <name evidence="12" type="ORF">FSP39_004480</name>
</gene>
<dbReference type="SUPFAM" id="SSF49723">
    <property type="entry name" value="Lipase/lipooxygenase domain (PLAT/LH2 domain)"/>
    <property type="match status" value="1"/>
</dbReference>
<evidence type="ECO:0000256" key="8">
    <source>
        <dbReference type="ARBA" id="ARBA00023273"/>
    </source>
</evidence>
<keyword evidence="3 10" id="KW-0812">Transmembrane</keyword>
<feature type="transmembrane region" description="Helical" evidence="10">
    <location>
        <begin position="1877"/>
        <end position="1899"/>
    </location>
</feature>
<dbReference type="Pfam" id="PF02010">
    <property type="entry name" value="REJ"/>
    <property type="match status" value="1"/>
</dbReference>
<dbReference type="InterPro" id="IPR051223">
    <property type="entry name" value="Polycystin"/>
</dbReference>
<keyword evidence="4" id="KW-0732">Signal</keyword>
<organism evidence="12 13">
    <name type="scientific">Pinctada imbricata</name>
    <name type="common">Atlantic pearl-oyster</name>
    <name type="synonym">Pinctada martensii</name>
    <dbReference type="NCBI Taxonomy" id="66713"/>
    <lineage>
        <taxon>Eukaryota</taxon>
        <taxon>Metazoa</taxon>
        <taxon>Spiralia</taxon>
        <taxon>Lophotrochozoa</taxon>
        <taxon>Mollusca</taxon>
        <taxon>Bivalvia</taxon>
        <taxon>Autobranchia</taxon>
        <taxon>Pteriomorphia</taxon>
        <taxon>Pterioida</taxon>
        <taxon>Pterioidea</taxon>
        <taxon>Pteriidae</taxon>
        <taxon>Pinctada</taxon>
    </lineage>
</organism>
<dbReference type="InterPro" id="IPR003915">
    <property type="entry name" value="PKD_2"/>
</dbReference>
<protein>
    <recommendedName>
        <fullName evidence="11">PLAT domain-containing protein</fullName>
    </recommendedName>
</protein>
<evidence type="ECO:0000256" key="5">
    <source>
        <dbReference type="ARBA" id="ARBA00022989"/>
    </source>
</evidence>
<dbReference type="InterPro" id="IPR027359">
    <property type="entry name" value="Volt_channel_dom_sf"/>
</dbReference>
<evidence type="ECO:0000256" key="9">
    <source>
        <dbReference type="PROSITE-ProRule" id="PRU00152"/>
    </source>
</evidence>
<keyword evidence="13" id="KW-1185">Reference proteome</keyword>
<evidence type="ECO:0000256" key="2">
    <source>
        <dbReference type="ARBA" id="ARBA00007200"/>
    </source>
</evidence>
<feature type="transmembrane region" description="Helical" evidence="10">
    <location>
        <begin position="1100"/>
        <end position="1120"/>
    </location>
</feature>
<dbReference type="Pfam" id="PF20519">
    <property type="entry name" value="Polycystin_dom"/>
    <property type="match status" value="1"/>
</dbReference>
<keyword evidence="5 10" id="KW-1133">Transmembrane helix</keyword>
<dbReference type="Pfam" id="PF08016">
    <property type="entry name" value="PKD_channel"/>
    <property type="match status" value="1"/>
</dbReference>
<feature type="transmembrane region" description="Helical" evidence="10">
    <location>
        <begin position="1738"/>
        <end position="1758"/>
    </location>
</feature>
<feature type="transmembrane region" description="Helical" evidence="10">
    <location>
        <begin position="1347"/>
        <end position="1373"/>
    </location>
</feature>
<dbReference type="Gene3D" id="1.20.120.350">
    <property type="entry name" value="Voltage-gated potassium channels. Chain C"/>
    <property type="match status" value="1"/>
</dbReference>
<evidence type="ECO:0000313" key="13">
    <source>
        <dbReference type="Proteomes" id="UP001186944"/>
    </source>
</evidence>
<evidence type="ECO:0000313" key="12">
    <source>
        <dbReference type="EMBL" id="KAK3089545.1"/>
    </source>
</evidence>
<evidence type="ECO:0000256" key="1">
    <source>
        <dbReference type="ARBA" id="ARBA00004272"/>
    </source>
</evidence>
<feature type="transmembrane region" description="Helical" evidence="10">
    <location>
        <begin position="1476"/>
        <end position="1495"/>
    </location>
</feature>
<evidence type="ECO:0000259" key="11">
    <source>
        <dbReference type="PROSITE" id="PS50095"/>
    </source>
</evidence>
<evidence type="ECO:0000256" key="10">
    <source>
        <dbReference type="SAM" id="Phobius"/>
    </source>
</evidence>
<name>A0AA89BNK5_PINIB</name>
<proteinExistence type="inferred from homology"/>
<evidence type="ECO:0000256" key="4">
    <source>
        <dbReference type="ARBA" id="ARBA00022729"/>
    </source>
</evidence>
<keyword evidence="6 10" id="KW-0472">Membrane</keyword>
<dbReference type="InterPro" id="IPR002859">
    <property type="entry name" value="PKD/REJ-like"/>
</dbReference>
<accession>A0AA89BNK5</accession>
<comment type="subcellular location">
    <subcellularLocation>
        <location evidence="1">Cell projection</location>
        <location evidence="1">Cilium membrane</location>
        <topology evidence="1">Multi-pass membrane protein</topology>
    </subcellularLocation>
</comment>
<keyword evidence="8" id="KW-0966">Cell projection</keyword>
<reference evidence="12" key="1">
    <citation type="submission" date="2019-08" db="EMBL/GenBank/DDBJ databases">
        <title>The improved chromosome-level genome for the pearl oyster Pinctada fucata martensii using PacBio sequencing and Hi-C.</title>
        <authorList>
            <person name="Zheng Z."/>
        </authorList>
    </citation>
    <scope>NUCLEOTIDE SEQUENCE</scope>
    <source>
        <strain evidence="12">ZZ-2019</strain>
        <tissue evidence="12">Adductor muscle</tissue>
    </source>
</reference>
<dbReference type="GO" id="GO:0050982">
    <property type="term" value="P:detection of mechanical stimulus"/>
    <property type="evidence" value="ECO:0007669"/>
    <property type="project" value="TreeGrafter"/>
</dbReference>
<keyword evidence="7" id="KW-0325">Glycoprotein</keyword>
<feature type="transmembrane region" description="Helical" evidence="10">
    <location>
        <begin position="1779"/>
        <end position="1800"/>
    </location>
</feature>
<feature type="domain" description="PLAT" evidence="11">
    <location>
        <begin position="1145"/>
        <end position="1264"/>
    </location>
</feature>
<dbReference type="InterPro" id="IPR036392">
    <property type="entry name" value="PLAT/LH2_dom_sf"/>
</dbReference>
<dbReference type="PANTHER" id="PTHR10877">
    <property type="entry name" value="POLYCYSTIN FAMILY MEMBER"/>
    <property type="match status" value="1"/>
</dbReference>
<evidence type="ECO:0000256" key="6">
    <source>
        <dbReference type="ARBA" id="ARBA00023136"/>
    </source>
</evidence>
<dbReference type="PRINTS" id="PR01433">
    <property type="entry name" value="POLYCYSTIN2"/>
</dbReference>
<dbReference type="GO" id="GO:0005509">
    <property type="term" value="F:calcium ion binding"/>
    <property type="evidence" value="ECO:0007669"/>
    <property type="project" value="InterPro"/>
</dbReference>
<feature type="transmembrane region" description="Helical" evidence="10">
    <location>
        <begin position="1307"/>
        <end position="1327"/>
    </location>
</feature>
<evidence type="ECO:0000256" key="3">
    <source>
        <dbReference type="ARBA" id="ARBA00022692"/>
    </source>
</evidence>
<dbReference type="EMBL" id="VSWD01000010">
    <property type="protein sequence ID" value="KAK3089545.1"/>
    <property type="molecule type" value="Genomic_DNA"/>
</dbReference>
<evidence type="ECO:0000256" key="7">
    <source>
        <dbReference type="ARBA" id="ARBA00023180"/>
    </source>
</evidence>
<dbReference type="Proteomes" id="UP001186944">
    <property type="component" value="Unassembled WGS sequence"/>
</dbReference>
<comment type="caution">
    <text evidence="12">The sequence shown here is derived from an EMBL/GenBank/DDBJ whole genome shotgun (WGS) entry which is preliminary data.</text>
</comment>
<dbReference type="GO" id="GO:0005262">
    <property type="term" value="F:calcium channel activity"/>
    <property type="evidence" value="ECO:0007669"/>
    <property type="project" value="TreeGrafter"/>
</dbReference>
<comment type="caution">
    <text evidence="9">Lacks conserved residue(s) required for the propagation of feature annotation.</text>
</comment>
<comment type="similarity">
    <text evidence="2">Belongs to the polycystin family.</text>
</comment>
<feature type="transmembrane region" description="Helical" evidence="10">
    <location>
        <begin position="1938"/>
        <end position="1959"/>
    </location>
</feature>
<dbReference type="InterPro" id="IPR013122">
    <property type="entry name" value="PKD1_2_channel"/>
</dbReference>
<sequence length="2018" mass="224561">MPREGNYTIELIISDGTIQDTRHYNLTMGIVQIEINQTEGVINDTIFEIKISGSDNFVFDTSANHKTLVSSSGSTYTVKYSRWGVFHECVTADHSGIIESVCIQTPIEIDFNLTNTLAVEVGNVNVSLPPGDVNISISTSGDIIKPYVNCTIDIKDPINTAVLNEIFNVSSTSPYLVTNQYKSLGSYEIEVICTNLVTSFNDTIAVDVLNDCFEPGGIFDRAYTDPLTPMSAYTSSDLDLSNRMQVNCDDILFLWTVKRVVEPVADPPIETNTLLTDDSGGTLRIPRGNVSQGLASVTLAVSSVSPVTTLTETMYVRFTKLPPEAFIAGGKKRSVRFNNVFVIINAREGSYDSEKGYFGDKSGLVFQWECYKVVANDLEEIESLFNAGSYGSETCNLATTTDAGNWTLDLSQGIDTQGYIVTATVVDGDLNTSYTQFLKSIPGDPPDISIVCSINCLKKTAITNMINIITQCSQCTRQVVYSWRLFNADSNVEDTDFSSKTLTANEYKAPLEMVDITCEDWLDEGSYSTRDETRDRANKEPLRYKYETKTMRKDAQNVTEVVSATLDEGGEASAMGKAVQMGDIIFNYVVQVWVYVYDYYGDSNSTYFSITVRPDDAVSGTPDPEAVKQMFSKFDDVVEKTLKGGNAMAAVGLCGSMASVLGPPDSLNGANVSEKIIEKVRSLTETIPFPVGEIQSIEESVSGTAASVDKILGNLMPDVIVDVNENFTVDSLYDQLLLDEADTIAQMRASDNYTEDDITAYEESLRNQSVELYDQKIQQRETMLAKANSANDSVPLLMNSIGSMYDVKLKLTEVGANRSEIIRDSMKVAVEKVTLDMLTERNGTEEPLGGVKLGFLLNGTGSGNDISIKQSVFEKPPYIGGGNVGSLTSKAIQIDVSDEDIVPEASIPNSNIVHARVITPTYTSGDPEGMFYIRYEIRNDDDSTMIYLKPDDLDPSGSGGTLYHLYLQLDVLPTTASNLFNQLLSLADWDDDYGLKVIIPSMPKGKYYIGFKPQEATNSSVQTGSNVSLVMTTTGCRSWDDAQQSWVSNGCQVLPFSTVNETVCRCPRQSGGIVFATTFYTAPNTIDFSTVFSKFDLSNASVYGTCLGIIVIWIIAVVLLRRQDKKDQEKWAIHFLSDGDCKDSYFYMITVETGMRRGGGTKSNVSFVLTGDDGDTGVRALDDDIRKGFPSGSARRFFMGTKTPLGPLTYLRIWHDNAGNMSEQSWFLNQVIVDDPQERQRYVFLCDRWMALEEDDGQIERVIPLSGKENITTFNTLFFQHAQFNITENHLWLSLLMRPKRSSFTRVQRASCILALLFLTMISNAMFFRSSDDNASADTVSMGGLKFSFSIFFVSIIGILITTPPIVIVTMIFKKCKPKPIKTKVKPSSDGTTGAGQSVVVLAMVFSILFKRPVEDEIPKVDVEKLKEASIVVNDGSTREETSCYMNEFLGSTKPSPKELERLKVRRQQELRASGVLVELIIYSILVFCVFGISYNNRDDRSYDMKEYIDNSLYYTGSGQTGFESVDSLDKWSLWLTSTFIPAFFPETEYNGDALGARERLYFGDITNVRVGPARLRQVRMKNDTCDYTDLTWPYPCVNSYSVFSEDEGDYCVRWTPYGGSTCASPTAVQQDKSLLSWSYTDASDIWGIPITGEYGTYGGGGYLLQFIEDGSSSQTMLERLLQNNWIDRGTRAVFLEFTVYTANVNLFLYGQFLTEFTEIGGAFTYHYVQAFRPVDSLGGMGAFSLVCYAVFIIYIIYMTVRPILKIKKDGCRKFFKDIWNWIDLVCAILSYSLIAVFGVRLNYAKQAMAKYYEELAKPNSEKDIINFQHIVVWDNVFNIILGILVFIITLRVLRILGYNRRLQEVSSVVSHASTELIGFVIVFGIIFSAYISLGFLLFTTIEEYKSLFAAWGSLTNTLIGKNSFDKMVAVSPNMAQFYYFTFVFCVLMSLATMFAAILNKSISEIKDQTKQAEDEFGILDFLIKMLKSIVGIAYNPTSKPIQEPNPKGKQPLIQISF</sequence>
<dbReference type="SMART" id="SM00308">
    <property type="entry name" value="LH2"/>
    <property type="match status" value="1"/>
</dbReference>
<dbReference type="Pfam" id="PF01477">
    <property type="entry name" value="PLAT"/>
    <property type="match status" value="1"/>
</dbReference>
<dbReference type="PANTHER" id="PTHR10877:SF194">
    <property type="entry name" value="LOCATION OF VULVA DEFECTIVE 1"/>
    <property type="match status" value="1"/>
</dbReference>
<dbReference type="GO" id="GO:0060170">
    <property type="term" value="C:ciliary membrane"/>
    <property type="evidence" value="ECO:0007669"/>
    <property type="project" value="UniProtKB-SubCell"/>
</dbReference>
<dbReference type="PROSITE" id="PS50095">
    <property type="entry name" value="PLAT"/>
    <property type="match status" value="1"/>
</dbReference>
<feature type="transmembrane region" description="Helical" evidence="10">
    <location>
        <begin position="1837"/>
        <end position="1857"/>
    </location>
</feature>
<dbReference type="InterPro" id="IPR046791">
    <property type="entry name" value="Polycystin_dom"/>
</dbReference>
<dbReference type="InterPro" id="IPR001024">
    <property type="entry name" value="PLAT/LH2_dom"/>
</dbReference>